<evidence type="ECO:0000313" key="1">
    <source>
        <dbReference type="EMBL" id="KAF8437510.1"/>
    </source>
</evidence>
<protein>
    <submittedName>
        <fullName evidence="1">Uncharacterized protein</fullName>
    </submittedName>
</protein>
<reference evidence="1" key="2">
    <citation type="journal article" date="2020" name="Nat. Commun.">
        <title>Large-scale genome sequencing of mycorrhizal fungi provides insights into the early evolution of symbiotic traits.</title>
        <authorList>
            <person name="Miyauchi S."/>
            <person name="Kiss E."/>
            <person name="Kuo A."/>
            <person name="Drula E."/>
            <person name="Kohler A."/>
            <person name="Sanchez-Garcia M."/>
            <person name="Morin E."/>
            <person name="Andreopoulos B."/>
            <person name="Barry K.W."/>
            <person name="Bonito G."/>
            <person name="Buee M."/>
            <person name="Carver A."/>
            <person name="Chen C."/>
            <person name="Cichocki N."/>
            <person name="Clum A."/>
            <person name="Culley D."/>
            <person name="Crous P.W."/>
            <person name="Fauchery L."/>
            <person name="Girlanda M."/>
            <person name="Hayes R.D."/>
            <person name="Keri Z."/>
            <person name="LaButti K."/>
            <person name="Lipzen A."/>
            <person name="Lombard V."/>
            <person name="Magnuson J."/>
            <person name="Maillard F."/>
            <person name="Murat C."/>
            <person name="Nolan M."/>
            <person name="Ohm R.A."/>
            <person name="Pangilinan J."/>
            <person name="Pereira M.F."/>
            <person name="Perotto S."/>
            <person name="Peter M."/>
            <person name="Pfister S."/>
            <person name="Riley R."/>
            <person name="Sitrit Y."/>
            <person name="Stielow J.B."/>
            <person name="Szollosi G."/>
            <person name="Zifcakova L."/>
            <person name="Stursova M."/>
            <person name="Spatafora J.W."/>
            <person name="Tedersoo L."/>
            <person name="Vaario L.M."/>
            <person name="Yamada A."/>
            <person name="Yan M."/>
            <person name="Wang P."/>
            <person name="Xu J."/>
            <person name="Bruns T."/>
            <person name="Baldrian P."/>
            <person name="Vilgalys R."/>
            <person name="Dunand C."/>
            <person name="Henrissat B."/>
            <person name="Grigoriev I.V."/>
            <person name="Hibbett D."/>
            <person name="Nagy L.G."/>
            <person name="Martin F.M."/>
        </authorList>
    </citation>
    <scope>NUCLEOTIDE SEQUENCE</scope>
    <source>
        <strain evidence="1">BED1</strain>
    </source>
</reference>
<proteinExistence type="predicted"/>
<gene>
    <name evidence="1" type="ORF">L210DRAFT_861205</name>
</gene>
<dbReference type="EMBL" id="WHUW01000018">
    <property type="protein sequence ID" value="KAF8437510.1"/>
    <property type="molecule type" value="Genomic_DNA"/>
</dbReference>
<keyword evidence="2" id="KW-1185">Reference proteome</keyword>
<dbReference type="Proteomes" id="UP001194468">
    <property type="component" value="Unassembled WGS sequence"/>
</dbReference>
<dbReference type="AlphaFoldDB" id="A0AAD4BQE2"/>
<organism evidence="1 2">
    <name type="scientific">Boletus edulis BED1</name>
    <dbReference type="NCBI Taxonomy" id="1328754"/>
    <lineage>
        <taxon>Eukaryota</taxon>
        <taxon>Fungi</taxon>
        <taxon>Dikarya</taxon>
        <taxon>Basidiomycota</taxon>
        <taxon>Agaricomycotina</taxon>
        <taxon>Agaricomycetes</taxon>
        <taxon>Agaricomycetidae</taxon>
        <taxon>Boletales</taxon>
        <taxon>Boletineae</taxon>
        <taxon>Boletaceae</taxon>
        <taxon>Boletoideae</taxon>
        <taxon>Boletus</taxon>
    </lineage>
</organism>
<name>A0AAD4BQE2_BOLED</name>
<evidence type="ECO:0000313" key="2">
    <source>
        <dbReference type="Proteomes" id="UP001194468"/>
    </source>
</evidence>
<sequence length="272" mass="29996">MFLASPNVFVVTSAGHRTTTKPNCRPPSYPSRVSLVLLIRTNGAARLFGFSSGSQFRWPSVINHDQLPVTADDVMLEILSHLPTLGDCPSHISFQEHLIPVMPSTMLVRTPTLRALSQASRLLRSRCLAMAWRRIELCGADLQKPDVYDTISRATETAIRVLKACPYLLPLIQTVSFIPTSYQKAEIIPAFAACLATLPNLDTIQVIHVCSEDRIKTVIKNAFRGKRFPSVRRIFLPSSMHAIIKSCRNVEEVACVAGDGGKIIQSLAEGKC</sequence>
<reference evidence="1" key="1">
    <citation type="submission" date="2019-10" db="EMBL/GenBank/DDBJ databases">
        <authorList>
            <consortium name="DOE Joint Genome Institute"/>
            <person name="Kuo A."/>
            <person name="Miyauchi S."/>
            <person name="Kiss E."/>
            <person name="Drula E."/>
            <person name="Kohler A."/>
            <person name="Sanchez-Garcia M."/>
            <person name="Andreopoulos B."/>
            <person name="Barry K.W."/>
            <person name="Bonito G."/>
            <person name="Buee M."/>
            <person name="Carver A."/>
            <person name="Chen C."/>
            <person name="Cichocki N."/>
            <person name="Clum A."/>
            <person name="Culley D."/>
            <person name="Crous P.W."/>
            <person name="Fauchery L."/>
            <person name="Girlanda M."/>
            <person name="Hayes R."/>
            <person name="Keri Z."/>
            <person name="LaButti K."/>
            <person name="Lipzen A."/>
            <person name="Lombard V."/>
            <person name="Magnuson J."/>
            <person name="Maillard F."/>
            <person name="Morin E."/>
            <person name="Murat C."/>
            <person name="Nolan M."/>
            <person name="Ohm R."/>
            <person name="Pangilinan J."/>
            <person name="Pereira M."/>
            <person name="Perotto S."/>
            <person name="Peter M."/>
            <person name="Riley R."/>
            <person name="Sitrit Y."/>
            <person name="Stielow B."/>
            <person name="Szollosi G."/>
            <person name="Zifcakova L."/>
            <person name="Stursova M."/>
            <person name="Spatafora J.W."/>
            <person name="Tedersoo L."/>
            <person name="Vaario L.-M."/>
            <person name="Yamada A."/>
            <person name="Yan M."/>
            <person name="Wang P."/>
            <person name="Xu J."/>
            <person name="Bruns T."/>
            <person name="Baldrian P."/>
            <person name="Vilgalys R."/>
            <person name="Henrissat B."/>
            <person name="Grigoriev I.V."/>
            <person name="Hibbett D."/>
            <person name="Nagy L.G."/>
            <person name="Martin F.M."/>
        </authorList>
    </citation>
    <scope>NUCLEOTIDE SEQUENCE</scope>
    <source>
        <strain evidence="1">BED1</strain>
    </source>
</reference>
<accession>A0AAD4BQE2</accession>
<comment type="caution">
    <text evidence="1">The sequence shown here is derived from an EMBL/GenBank/DDBJ whole genome shotgun (WGS) entry which is preliminary data.</text>
</comment>